<dbReference type="AlphaFoldDB" id="A0A7M7SXD1"/>
<feature type="region of interest" description="Disordered" evidence="2">
    <location>
        <begin position="404"/>
        <end position="509"/>
    </location>
</feature>
<sequence>MSAASKSDMNALAEQFASVTGSTTVVGLQMLEVCNGDLERAISMHLDGVIDVDAMQNQDVNATSSLSSAAGPSIPLNDSVRAPIPSKMDTLVEDVPTFGPVPRQRRARQSVFDGLRDFQAETRLQEEMMHNPKSSSKKRTLEDLFRPPLDLMHKGTFVTAREAGQAQGKWLMVNVQNVREFSCQQLNRDIWSDSTVKSIIRESFIFWQVYHDSDEGQRYMQFYKVTEFPYVSILDPRTGEQMATWHRIDNEAFCDVVMQFLCDHKMDIPDIVPLSPPADSPSSSGPPAKKARTSSIIDASEDSQLEAAIAASLAEVEAAQTKAESSIIAIESDSEDDVDDEEDDEDDDAVETIESDFAFSDSEPSSEAVHRTTSKTKATNGAVQRTSVIVSAACKGHEEVVHNVDDDVKDETTVINERTDVKEAKSNGSITSEGKRELSCEEKARTEPSESKPKIIDSNDVNVDVNVDVDDDIDGEKQDDAGRLSGADADDATKGEDNESDETSGPTTEIMLRFPDGRRKQVCLSTSATLKALIKCVSKEGFKAEKYELITTYPRRRLSALDSSTSLSDAGLSPQESIFVQER</sequence>
<evidence type="ECO:0000256" key="1">
    <source>
        <dbReference type="ARBA" id="ARBA00022553"/>
    </source>
</evidence>
<dbReference type="CDD" id="cd02958">
    <property type="entry name" value="UAS"/>
    <property type="match status" value="1"/>
</dbReference>
<dbReference type="RefSeq" id="XP_003727826.1">
    <property type="nucleotide sequence ID" value="XM_003727778.3"/>
</dbReference>
<dbReference type="InterPro" id="IPR029071">
    <property type="entry name" value="Ubiquitin-like_domsf"/>
</dbReference>
<name>A0A7M7SXD1_STRPU</name>
<evidence type="ECO:0000313" key="5">
    <source>
        <dbReference type="Proteomes" id="UP000007110"/>
    </source>
</evidence>
<dbReference type="KEGG" id="spu:100887960"/>
<dbReference type="InterPro" id="IPR001012">
    <property type="entry name" value="UBX_dom"/>
</dbReference>
<feature type="domain" description="UBX" evidence="3">
    <location>
        <begin position="503"/>
        <end position="580"/>
    </location>
</feature>
<dbReference type="OrthoDB" id="270602at2759"/>
<feature type="compositionally biased region" description="Polar residues" evidence="2">
    <location>
        <begin position="574"/>
        <end position="583"/>
    </location>
</feature>
<reference evidence="5" key="1">
    <citation type="submission" date="2015-02" db="EMBL/GenBank/DDBJ databases">
        <title>Genome sequencing for Strongylocentrotus purpuratus.</title>
        <authorList>
            <person name="Murali S."/>
            <person name="Liu Y."/>
            <person name="Vee V."/>
            <person name="English A."/>
            <person name="Wang M."/>
            <person name="Skinner E."/>
            <person name="Han Y."/>
            <person name="Muzny D.M."/>
            <person name="Worley K.C."/>
            <person name="Gibbs R.A."/>
        </authorList>
    </citation>
    <scope>NUCLEOTIDE SEQUENCE</scope>
</reference>
<dbReference type="InParanoid" id="A0A7M7SXD1"/>
<keyword evidence="1" id="KW-0597">Phosphoprotein</keyword>
<protein>
    <recommendedName>
        <fullName evidence="3">UBX domain-containing protein</fullName>
    </recommendedName>
</protein>
<dbReference type="GO" id="GO:0043161">
    <property type="term" value="P:proteasome-mediated ubiquitin-dependent protein catabolic process"/>
    <property type="evidence" value="ECO:0000318"/>
    <property type="project" value="GO_Central"/>
</dbReference>
<keyword evidence="5" id="KW-1185">Reference proteome</keyword>
<dbReference type="Gene3D" id="3.40.30.10">
    <property type="entry name" value="Glutaredoxin"/>
    <property type="match status" value="1"/>
</dbReference>
<feature type="compositionally biased region" description="Low complexity" evidence="2">
    <location>
        <begin position="322"/>
        <end position="331"/>
    </location>
</feature>
<feature type="region of interest" description="Disordered" evidence="2">
    <location>
        <begin position="272"/>
        <end position="295"/>
    </location>
</feature>
<proteinExistence type="predicted"/>
<dbReference type="SUPFAM" id="SSF54236">
    <property type="entry name" value="Ubiquitin-like"/>
    <property type="match status" value="1"/>
</dbReference>
<dbReference type="InterPro" id="IPR006577">
    <property type="entry name" value="UAS"/>
</dbReference>
<dbReference type="OMA" id="CAFPRKS"/>
<evidence type="ECO:0000259" key="3">
    <source>
        <dbReference type="PROSITE" id="PS50033"/>
    </source>
</evidence>
<dbReference type="SMART" id="SM00166">
    <property type="entry name" value="UBX"/>
    <property type="match status" value="1"/>
</dbReference>
<dbReference type="Proteomes" id="UP000007110">
    <property type="component" value="Unassembled WGS sequence"/>
</dbReference>
<feature type="region of interest" description="Disordered" evidence="2">
    <location>
        <begin position="561"/>
        <end position="583"/>
    </location>
</feature>
<feature type="compositionally biased region" description="Acidic residues" evidence="2">
    <location>
        <begin position="332"/>
        <end position="354"/>
    </location>
</feature>
<dbReference type="RefSeq" id="XP_030838297.1">
    <property type="nucleotide sequence ID" value="XM_030982437.1"/>
</dbReference>
<dbReference type="EnsemblMetazoa" id="XM_003727778">
    <property type="protein sequence ID" value="XP_003727826"/>
    <property type="gene ID" value="LOC100887960"/>
</dbReference>
<feature type="region of interest" description="Disordered" evidence="2">
    <location>
        <begin position="322"/>
        <end position="382"/>
    </location>
</feature>
<dbReference type="Pfam" id="PF14555">
    <property type="entry name" value="UBA_4"/>
    <property type="match status" value="1"/>
</dbReference>
<dbReference type="PANTHER" id="PTHR23322">
    <property type="entry name" value="FAS-ASSOCIATED PROTEIN"/>
    <property type="match status" value="1"/>
</dbReference>
<accession>A0A7M7SXD1</accession>
<dbReference type="CDD" id="cd01773">
    <property type="entry name" value="UBX_UBXN7"/>
    <property type="match status" value="1"/>
</dbReference>
<dbReference type="GeneID" id="100887960"/>
<organism evidence="4 5">
    <name type="scientific">Strongylocentrotus purpuratus</name>
    <name type="common">Purple sea urchin</name>
    <dbReference type="NCBI Taxonomy" id="7668"/>
    <lineage>
        <taxon>Eukaryota</taxon>
        <taxon>Metazoa</taxon>
        <taxon>Echinodermata</taxon>
        <taxon>Eleutherozoa</taxon>
        <taxon>Echinozoa</taxon>
        <taxon>Echinoidea</taxon>
        <taxon>Euechinoidea</taxon>
        <taxon>Echinacea</taxon>
        <taxon>Camarodonta</taxon>
        <taxon>Echinidea</taxon>
        <taxon>Strongylocentrotidae</taxon>
        <taxon>Strongylocentrotus</taxon>
    </lineage>
</organism>
<dbReference type="SMART" id="SM00594">
    <property type="entry name" value="UAS"/>
    <property type="match status" value="1"/>
</dbReference>
<dbReference type="GO" id="GO:0043130">
    <property type="term" value="F:ubiquitin binding"/>
    <property type="evidence" value="ECO:0000318"/>
    <property type="project" value="GO_Central"/>
</dbReference>
<evidence type="ECO:0000256" key="2">
    <source>
        <dbReference type="SAM" id="MobiDB-lite"/>
    </source>
</evidence>
<evidence type="ECO:0000313" key="4">
    <source>
        <dbReference type="EnsemblMetazoa" id="XP_030838297"/>
    </source>
</evidence>
<feature type="compositionally biased region" description="Basic and acidic residues" evidence="2">
    <location>
        <begin position="404"/>
        <end position="425"/>
    </location>
</feature>
<dbReference type="FunFam" id="3.40.30.10:FF:000079">
    <property type="entry name" value="UBX domain-containing protein 7"/>
    <property type="match status" value="1"/>
</dbReference>
<dbReference type="Gene3D" id="3.10.20.90">
    <property type="entry name" value="Phosphatidylinositol 3-kinase Catalytic Subunit, Chain A, domain 1"/>
    <property type="match status" value="1"/>
</dbReference>
<feature type="compositionally biased region" description="Low complexity" evidence="2">
    <location>
        <begin position="561"/>
        <end position="573"/>
    </location>
</feature>
<feature type="compositionally biased region" description="Basic and acidic residues" evidence="2">
    <location>
        <begin position="433"/>
        <end position="457"/>
    </location>
</feature>
<dbReference type="PROSITE" id="PS50033">
    <property type="entry name" value="UBX"/>
    <property type="match status" value="1"/>
</dbReference>
<dbReference type="InterPro" id="IPR036249">
    <property type="entry name" value="Thioredoxin-like_sf"/>
</dbReference>
<dbReference type="PANTHER" id="PTHR23322:SF6">
    <property type="entry name" value="UBX DOMAIN-CONTAINING PROTEIN 7"/>
    <property type="match status" value="1"/>
</dbReference>
<reference evidence="4" key="2">
    <citation type="submission" date="2021-01" db="UniProtKB">
        <authorList>
            <consortium name="EnsemblMetazoa"/>
        </authorList>
    </citation>
    <scope>IDENTIFICATION</scope>
</reference>
<dbReference type="GO" id="GO:0005634">
    <property type="term" value="C:nucleus"/>
    <property type="evidence" value="ECO:0000318"/>
    <property type="project" value="GO_Central"/>
</dbReference>
<dbReference type="Gene3D" id="1.10.8.10">
    <property type="entry name" value="DNA helicase RuvA subunit, C-terminal domain"/>
    <property type="match status" value="1"/>
</dbReference>
<dbReference type="Pfam" id="PF00789">
    <property type="entry name" value="UBX"/>
    <property type="match status" value="1"/>
</dbReference>
<dbReference type="GeneID" id="115918544"/>
<dbReference type="KEGG" id="spu:115918544"/>
<dbReference type="CDD" id="cd14345">
    <property type="entry name" value="UBA_UBXD7"/>
    <property type="match status" value="1"/>
</dbReference>
<dbReference type="InterPro" id="IPR050730">
    <property type="entry name" value="UBX_domain-protein"/>
</dbReference>
<dbReference type="SUPFAM" id="SSF52833">
    <property type="entry name" value="Thioredoxin-like"/>
    <property type="match status" value="1"/>
</dbReference>
<dbReference type="Pfam" id="PF13899">
    <property type="entry name" value="Thioredoxin_7"/>
    <property type="match status" value="1"/>
</dbReference>
<dbReference type="EnsemblMetazoa" id="XM_030982437">
    <property type="protein sequence ID" value="XP_030838297"/>
    <property type="gene ID" value="LOC115918544"/>
</dbReference>